<feature type="domain" description="THIF-type NAD/FAD binding fold" evidence="2">
    <location>
        <begin position="10"/>
        <end position="248"/>
    </location>
</feature>
<evidence type="ECO:0000313" key="4">
    <source>
        <dbReference type="Proteomes" id="UP000029692"/>
    </source>
</evidence>
<dbReference type="GO" id="GO:0061503">
    <property type="term" value="F:tRNA threonylcarbamoyladenosine dehydratase"/>
    <property type="evidence" value="ECO:0007669"/>
    <property type="project" value="TreeGrafter"/>
</dbReference>
<dbReference type="OrthoDB" id="9804150at2"/>
<evidence type="ECO:0000259" key="2">
    <source>
        <dbReference type="Pfam" id="PF00899"/>
    </source>
</evidence>
<dbReference type="Gene3D" id="3.40.50.720">
    <property type="entry name" value="NAD(P)-binding Rossmann-like Domain"/>
    <property type="match status" value="1"/>
</dbReference>
<dbReference type="Pfam" id="PF00899">
    <property type="entry name" value="ThiF"/>
    <property type="match status" value="1"/>
</dbReference>
<dbReference type="PANTHER" id="PTHR43267:SF1">
    <property type="entry name" value="TRNA THREONYLCARBAMOYLADENOSINE DEHYDRATASE"/>
    <property type="match status" value="1"/>
</dbReference>
<dbReference type="AlphaFoldDB" id="A0A098QV70"/>
<dbReference type="GO" id="GO:0008641">
    <property type="term" value="F:ubiquitin-like modifier activating enzyme activity"/>
    <property type="evidence" value="ECO:0007669"/>
    <property type="project" value="InterPro"/>
</dbReference>
<feature type="region of interest" description="Disordered" evidence="1">
    <location>
        <begin position="198"/>
        <end position="219"/>
    </location>
</feature>
<dbReference type="CDD" id="cd00755">
    <property type="entry name" value="YgdL_like"/>
    <property type="match status" value="1"/>
</dbReference>
<gene>
    <name evidence="3" type="ORF">DC28_11845</name>
</gene>
<dbReference type="Proteomes" id="UP000029692">
    <property type="component" value="Unassembled WGS sequence"/>
</dbReference>
<dbReference type="STRING" id="1480694.DC28_11845"/>
<sequence length="253" mass="27709">MHRFLRTEKLLGTPGLKRLAESRVLVVGLGAVGSYAAESLARAGVGTLGLVDFDFVNVTNINRQLFALESTLGEEKTQAAVRRLLDINPSLKAEPIRLFVNNESVEQLIQWKPDIVVDAIDSLNSKVALLQGLAGADIPVVSSMGAALRRDPSRIKQGTIGQTSGCPLAKHVRQRLRRRGVRLDIPCVYSDEPVRFRYEEPESEPQEEHRAGEAKDGRPRRVLGSLSTLTGIFGLTAATMVIDHILDTPRASR</sequence>
<keyword evidence="4" id="KW-1185">Reference proteome</keyword>
<evidence type="ECO:0000256" key="1">
    <source>
        <dbReference type="SAM" id="MobiDB-lite"/>
    </source>
</evidence>
<dbReference type="EMBL" id="JNUP01000066">
    <property type="protein sequence ID" value="KGE71461.1"/>
    <property type="molecule type" value="Genomic_DNA"/>
</dbReference>
<dbReference type="InterPro" id="IPR045886">
    <property type="entry name" value="ThiF/MoeB/HesA"/>
</dbReference>
<organism evidence="3 4">
    <name type="scientific">Spirochaeta lutea</name>
    <dbReference type="NCBI Taxonomy" id="1480694"/>
    <lineage>
        <taxon>Bacteria</taxon>
        <taxon>Pseudomonadati</taxon>
        <taxon>Spirochaetota</taxon>
        <taxon>Spirochaetia</taxon>
        <taxon>Spirochaetales</taxon>
        <taxon>Spirochaetaceae</taxon>
        <taxon>Spirochaeta</taxon>
    </lineage>
</organism>
<evidence type="ECO:0000313" key="3">
    <source>
        <dbReference type="EMBL" id="KGE71461.1"/>
    </source>
</evidence>
<reference evidence="3 4" key="1">
    <citation type="submission" date="2014-05" db="EMBL/GenBank/DDBJ databases">
        <title>De novo Genome Sequence of Spirocheata sp.</title>
        <authorList>
            <person name="Shivani Y."/>
            <person name="Subhash Y."/>
            <person name="Tushar L."/>
            <person name="Sasikala C."/>
            <person name="Ramana C.V."/>
        </authorList>
    </citation>
    <scope>NUCLEOTIDE SEQUENCE [LARGE SCALE GENOMIC DNA]</scope>
    <source>
        <strain evidence="3 4">JC230</strain>
    </source>
</reference>
<dbReference type="eggNOG" id="COG1179">
    <property type="taxonomic scope" value="Bacteria"/>
</dbReference>
<protein>
    <recommendedName>
        <fullName evidence="2">THIF-type NAD/FAD binding fold domain-containing protein</fullName>
    </recommendedName>
</protein>
<dbReference type="InterPro" id="IPR035985">
    <property type="entry name" value="Ubiquitin-activating_enz"/>
</dbReference>
<proteinExistence type="predicted"/>
<comment type="caution">
    <text evidence="3">The sequence shown here is derived from an EMBL/GenBank/DDBJ whole genome shotgun (WGS) entry which is preliminary data.</text>
</comment>
<dbReference type="RefSeq" id="WP_037548705.1">
    <property type="nucleotide sequence ID" value="NZ_JNUP01000066.1"/>
</dbReference>
<name>A0A098QV70_9SPIO</name>
<dbReference type="GO" id="GO:0061504">
    <property type="term" value="P:cyclic threonylcarbamoyladenosine biosynthetic process"/>
    <property type="evidence" value="ECO:0007669"/>
    <property type="project" value="TreeGrafter"/>
</dbReference>
<dbReference type="SUPFAM" id="SSF69572">
    <property type="entry name" value="Activating enzymes of the ubiquitin-like proteins"/>
    <property type="match status" value="1"/>
</dbReference>
<dbReference type="InterPro" id="IPR000594">
    <property type="entry name" value="ThiF_NAD_FAD-bd"/>
</dbReference>
<accession>A0A098QV70</accession>
<dbReference type="PANTHER" id="PTHR43267">
    <property type="entry name" value="TRNA THREONYLCARBAMOYLADENOSINE DEHYDRATASE"/>
    <property type="match status" value="1"/>
</dbReference>